<reference evidence="2" key="1">
    <citation type="submission" date="2014-09" db="EMBL/GenBank/DDBJ databases">
        <authorList>
            <person name="Magalhaes I.L.F."/>
            <person name="Oliveira U."/>
            <person name="Santos F.R."/>
            <person name="Vidigal T.H.D.A."/>
            <person name="Brescovit A.D."/>
            <person name="Santos A.J."/>
        </authorList>
    </citation>
    <scope>NUCLEOTIDE SEQUENCE</scope>
    <source>
        <tissue evidence="2">Shoot tissue taken approximately 20 cm above the soil surface</tissue>
    </source>
</reference>
<keyword evidence="1" id="KW-1133">Transmembrane helix</keyword>
<dbReference type="EMBL" id="GBRH01234641">
    <property type="protein sequence ID" value="JAD63254.1"/>
    <property type="molecule type" value="Transcribed_RNA"/>
</dbReference>
<accession>A0A0A9BH03</accession>
<reference evidence="2" key="2">
    <citation type="journal article" date="2015" name="Data Brief">
        <title>Shoot transcriptome of the giant reed, Arundo donax.</title>
        <authorList>
            <person name="Barrero R.A."/>
            <person name="Guerrero F.D."/>
            <person name="Moolhuijzen P."/>
            <person name="Goolsby J.A."/>
            <person name="Tidwell J."/>
            <person name="Bellgard S.E."/>
            <person name="Bellgard M.I."/>
        </authorList>
    </citation>
    <scope>NUCLEOTIDE SEQUENCE</scope>
    <source>
        <tissue evidence="2">Shoot tissue taken approximately 20 cm above the soil surface</tissue>
    </source>
</reference>
<dbReference type="AlphaFoldDB" id="A0A0A9BH03"/>
<keyword evidence="1" id="KW-0812">Transmembrane</keyword>
<keyword evidence="1" id="KW-0472">Membrane</keyword>
<proteinExistence type="predicted"/>
<sequence length="46" mass="5103">MCFANSDLLVFFSSSDLFSNFVIKICGITSVSPIVYTFLLHLVSLI</sequence>
<evidence type="ECO:0000256" key="1">
    <source>
        <dbReference type="SAM" id="Phobius"/>
    </source>
</evidence>
<name>A0A0A9BH03_ARUDO</name>
<evidence type="ECO:0000313" key="2">
    <source>
        <dbReference type="EMBL" id="JAD63254.1"/>
    </source>
</evidence>
<organism evidence="2">
    <name type="scientific">Arundo donax</name>
    <name type="common">Giant reed</name>
    <name type="synonym">Donax arundinaceus</name>
    <dbReference type="NCBI Taxonomy" id="35708"/>
    <lineage>
        <taxon>Eukaryota</taxon>
        <taxon>Viridiplantae</taxon>
        <taxon>Streptophyta</taxon>
        <taxon>Embryophyta</taxon>
        <taxon>Tracheophyta</taxon>
        <taxon>Spermatophyta</taxon>
        <taxon>Magnoliopsida</taxon>
        <taxon>Liliopsida</taxon>
        <taxon>Poales</taxon>
        <taxon>Poaceae</taxon>
        <taxon>PACMAD clade</taxon>
        <taxon>Arundinoideae</taxon>
        <taxon>Arundineae</taxon>
        <taxon>Arundo</taxon>
    </lineage>
</organism>
<feature type="transmembrane region" description="Helical" evidence="1">
    <location>
        <begin position="21"/>
        <end position="43"/>
    </location>
</feature>
<protein>
    <submittedName>
        <fullName evidence="2">Uncharacterized protein</fullName>
    </submittedName>
</protein>